<dbReference type="AlphaFoldDB" id="A0A0F9S778"/>
<evidence type="ECO:0000313" key="1">
    <source>
        <dbReference type="EMBL" id="KKN32836.1"/>
    </source>
</evidence>
<sequence>MPLRAFNRQLRDIFDCKKLPESPEKYLWNCIDCKELLFLIEYIDNVDTKKHYVFAHGYEIADIIEEVGENPYTIYTPGKNKMDKFAMSLIPENPST</sequence>
<proteinExistence type="predicted"/>
<organism evidence="1">
    <name type="scientific">marine sediment metagenome</name>
    <dbReference type="NCBI Taxonomy" id="412755"/>
    <lineage>
        <taxon>unclassified sequences</taxon>
        <taxon>metagenomes</taxon>
        <taxon>ecological metagenomes</taxon>
    </lineage>
</organism>
<name>A0A0F9S778_9ZZZZ</name>
<accession>A0A0F9S778</accession>
<dbReference type="EMBL" id="LAZR01002226">
    <property type="protein sequence ID" value="KKN32836.1"/>
    <property type="molecule type" value="Genomic_DNA"/>
</dbReference>
<gene>
    <name evidence="1" type="ORF">LCGC14_0809880</name>
</gene>
<comment type="caution">
    <text evidence="1">The sequence shown here is derived from an EMBL/GenBank/DDBJ whole genome shotgun (WGS) entry which is preliminary data.</text>
</comment>
<protein>
    <submittedName>
        <fullName evidence="1">Uncharacterized protein</fullName>
    </submittedName>
</protein>
<reference evidence="1" key="1">
    <citation type="journal article" date="2015" name="Nature">
        <title>Complex archaea that bridge the gap between prokaryotes and eukaryotes.</title>
        <authorList>
            <person name="Spang A."/>
            <person name="Saw J.H."/>
            <person name="Jorgensen S.L."/>
            <person name="Zaremba-Niedzwiedzka K."/>
            <person name="Martijn J."/>
            <person name="Lind A.E."/>
            <person name="van Eijk R."/>
            <person name="Schleper C."/>
            <person name="Guy L."/>
            <person name="Ettema T.J."/>
        </authorList>
    </citation>
    <scope>NUCLEOTIDE SEQUENCE</scope>
</reference>